<gene>
    <name evidence="2" type="ORF">KC01_LOCUS23481</name>
</gene>
<organism evidence="2 3">
    <name type="scientific">Knipowitschia caucasica</name>
    <name type="common">Caucasian dwarf goby</name>
    <name type="synonym">Pomatoschistus caucasicus</name>
    <dbReference type="NCBI Taxonomy" id="637954"/>
    <lineage>
        <taxon>Eukaryota</taxon>
        <taxon>Metazoa</taxon>
        <taxon>Chordata</taxon>
        <taxon>Craniata</taxon>
        <taxon>Vertebrata</taxon>
        <taxon>Euteleostomi</taxon>
        <taxon>Actinopterygii</taxon>
        <taxon>Neopterygii</taxon>
        <taxon>Teleostei</taxon>
        <taxon>Neoteleostei</taxon>
        <taxon>Acanthomorphata</taxon>
        <taxon>Gobiaria</taxon>
        <taxon>Gobiiformes</taxon>
        <taxon>Gobioidei</taxon>
        <taxon>Gobiidae</taxon>
        <taxon>Gobiinae</taxon>
        <taxon>Knipowitschia</taxon>
    </lineage>
</organism>
<dbReference type="Proteomes" id="UP001497482">
    <property type="component" value="Chromosome 20"/>
</dbReference>
<protein>
    <submittedName>
        <fullName evidence="2">Uncharacterized protein</fullName>
    </submittedName>
</protein>
<evidence type="ECO:0000313" key="2">
    <source>
        <dbReference type="EMBL" id="CAL1594528.1"/>
    </source>
</evidence>
<sequence>MCYPARTPFPSWRTPRCATRIRQLKDPPPHVPQPTSAAPDPGARSTIKSQYGLMSYPFPALTSANHHPKGAPSRSHYIEPAPGQPRPSLRTRRPRGLQPAPGGDPARPKPAPALTPRRWKTPCNPSGRGRPLDKPGKRAQNQAIGKHPQPRLPNHPPLNPYTAPPYTPPTQPHPSPPHQGRPQPKLRLLPRHPPTNPLTKFGRSCCSCAKGDPHQNGHNEKGKPHPGTPSHHDPEVSLPQQFNLRPAQANAKIYP</sequence>
<name>A0AAV2L0U8_KNICA</name>
<proteinExistence type="predicted"/>
<feature type="region of interest" description="Disordered" evidence="1">
    <location>
        <begin position="1"/>
        <end position="255"/>
    </location>
</feature>
<dbReference type="AlphaFoldDB" id="A0AAV2L0U8"/>
<accession>A0AAV2L0U8</accession>
<dbReference type="EMBL" id="OZ035842">
    <property type="protein sequence ID" value="CAL1594528.1"/>
    <property type="molecule type" value="Genomic_DNA"/>
</dbReference>
<reference evidence="2 3" key="1">
    <citation type="submission" date="2024-04" db="EMBL/GenBank/DDBJ databases">
        <authorList>
            <person name="Waldvogel A.-M."/>
            <person name="Schoenle A."/>
        </authorList>
    </citation>
    <scope>NUCLEOTIDE SEQUENCE [LARGE SCALE GENOMIC DNA]</scope>
</reference>
<keyword evidence="3" id="KW-1185">Reference proteome</keyword>
<evidence type="ECO:0000256" key="1">
    <source>
        <dbReference type="SAM" id="MobiDB-lite"/>
    </source>
</evidence>
<feature type="compositionally biased region" description="Pro residues" evidence="1">
    <location>
        <begin position="150"/>
        <end position="179"/>
    </location>
</feature>
<feature type="compositionally biased region" description="Basic and acidic residues" evidence="1">
    <location>
        <begin position="211"/>
        <end position="223"/>
    </location>
</feature>
<evidence type="ECO:0000313" key="3">
    <source>
        <dbReference type="Proteomes" id="UP001497482"/>
    </source>
</evidence>